<dbReference type="EMBL" id="BDDX01000004">
    <property type="protein sequence ID" value="GAT90415.1"/>
    <property type="molecule type" value="Genomic_DNA"/>
</dbReference>
<comment type="caution">
    <text evidence="2">The sequence shown here is derived from an EMBL/GenBank/DDBJ whole genome shotgun (WGS) entry which is preliminary data.</text>
</comment>
<gene>
    <name evidence="2" type="ORF">FF306_00513</name>
</gene>
<dbReference type="Proteomes" id="UP000186588">
    <property type="component" value="Unassembled WGS sequence"/>
</dbReference>
<keyword evidence="1" id="KW-0472">Membrane</keyword>
<feature type="transmembrane region" description="Helical" evidence="1">
    <location>
        <begin position="26"/>
        <end position="46"/>
    </location>
</feature>
<protein>
    <submittedName>
        <fullName evidence="2">Uncharacterized protein</fullName>
    </submittedName>
</protein>
<evidence type="ECO:0000256" key="1">
    <source>
        <dbReference type="SAM" id="Phobius"/>
    </source>
</evidence>
<name>A0A1L8CGT0_9LACO</name>
<dbReference type="AlphaFoldDB" id="A0A1L8CGT0"/>
<accession>A0A1L8CGT0</accession>
<reference evidence="2 3" key="1">
    <citation type="journal article" date="2016" name="Syst. Appl. Microbiol.">
        <title>Genomic characterization of a fructophilic bee symbiont Lactobacillus kunkeei reveals its niche-specific adaptation.</title>
        <authorList>
            <person name="Maeno S."/>
            <person name="Tanizawa Y."/>
            <person name="Kanesaki Y."/>
            <person name="Kubota E."/>
            <person name="Kumar H."/>
            <person name="Dicks L."/>
            <person name="Salminen S."/>
            <person name="Nakagawa J."/>
            <person name="Arita M."/>
            <person name="Endo A."/>
        </authorList>
    </citation>
    <scope>NUCLEOTIDE SEQUENCE [LARGE SCALE GENOMIC DNA]</scope>
    <source>
        <strain evidence="2 3">FF30-6</strain>
    </source>
</reference>
<keyword evidence="1" id="KW-1133">Transmembrane helix</keyword>
<organism evidence="2 3">
    <name type="scientific">Apilactobacillus kunkeei</name>
    <dbReference type="NCBI Taxonomy" id="148814"/>
    <lineage>
        <taxon>Bacteria</taxon>
        <taxon>Bacillati</taxon>
        <taxon>Bacillota</taxon>
        <taxon>Bacilli</taxon>
        <taxon>Lactobacillales</taxon>
        <taxon>Lactobacillaceae</taxon>
        <taxon>Apilactobacillus</taxon>
    </lineage>
</organism>
<evidence type="ECO:0000313" key="2">
    <source>
        <dbReference type="EMBL" id="GAT90415.1"/>
    </source>
</evidence>
<sequence>MLETLFFIFFLGLCCTHYYVRFGKHFVLAGLIIPLIVVLLTVILTINIHRYTIIIYGQGFLNILESILVVNQVRLRFEGK</sequence>
<keyword evidence="1" id="KW-0812">Transmembrane</keyword>
<evidence type="ECO:0000313" key="3">
    <source>
        <dbReference type="Proteomes" id="UP000186588"/>
    </source>
</evidence>
<proteinExistence type="predicted"/>